<dbReference type="Proteomes" id="UP000028868">
    <property type="component" value="Unassembled WGS sequence"/>
</dbReference>
<reference evidence="3" key="1">
    <citation type="submission" date="2014-03" db="EMBL/GenBank/DDBJ databases">
        <authorList>
            <person name="Urmite Genomes U."/>
        </authorList>
    </citation>
    <scope>NUCLEOTIDE SEQUENCE [LARGE SCALE GENOMIC DNA]</scope>
    <source>
        <strain evidence="3">HD-03</strain>
    </source>
</reference>
<evidence type="ECO:0000313" key="3">
    <source>
        <dbReference type="Proteomes" id="UP000028868"/>
    </source>
</evidence>
<reference evidence="2 3" key="2">
    <citation type="submission" date="2014-05" db="EMBL/GenBank/DDBJ databases">
        <title>Draft genome sequence of Halobacillus karajensis HK-03.</title>
        <authorList>
            <person name="Khelaifia S."/>
            <person name="Croce O."/>
            <person name="Lagier J.C."/>
            <person name="Raoult D."/>
        </authorList>
    </citation>
    <scope>NUCLEOTIDE SEQUENCE [LARGE SCALE GENOMIC DNA]</scope>
    <source>
        <strain evidence="2 3">HD-03</strain>
    </source>
</reference>
<evidence type="ECO:0000256" key="1">
    <source>
        <dbReference type="SAM" id="MobiDB-lite"/>
    </source>
</evidence>
<keyword evidence="3" id="KW-1185">Reference proteome</keyword>
<evidence type="ECO:0000313" key="2">
    <source>
        <dbReference type="EMBL" id="CDQ22420.1"/>
    </source>
</evidence>
<accession>A0A024P2R0</accession>
<dbReference type="AlphaFoldDB" id="A0A024P2R0"/>
<proteinExistence type="predicted"/>
<dbReference type="EMBL" id="CCDI010000001">
    <property type="protein sequence ID" value="CDQ22420.1"/>
    <property type="molecule type" value="Genomic_DNA"/>
</dbReference>
<protein>
    <submittedName>
        <fullName evidence="2">Uncharacterized protein</fullName>
    </submittedName>
</protein>
<feature type="region of interest" description="Disordered" evidence="1">
    <location>
        <begin position="28"/>
        <end position="48"/>
    </location>
</feature>
<dbReference type="RefSeq" id="WP_167358794.1">
    <property type="nucleotide sequence ID" value="NZ_CCDH010000002.1"/>
</dbReference>
<name>A0A024P2R0_9BACI</name>
<gene>
    <name evidence="2" type="ORF">BN983_00628</name>
</gene>
<organism evidence="2 3">
    <name type="scientific">Halobacillus karajensis</name>
    <dbReference type="NCBI Taxonomy" id="195088"/>
    <lineage>
        <taxon>Bacteria</taxon>
        <taxon>Bacillati</taxon>
        <taxon>Bacillota</taxon>
        <taxon>Bacilli</taxon>
        <taxon>Bacillales</taxon>
        <taxon>Bacillaceae</taxon>
        <taxon>Halobacillus</taxon>
    </lineage>
</organism>
<sequence>MAEKYLIYYQAKTGVVKKVPVFASHKEKAREDHLKSNPQSKITHIRLL</sequence>
<comment type="caution">
    <text evidence="2">The sequence shown here is derived from an EMBL/GenBank/DDBJ whole genome shotgun (WGS) entry which is preliminary data.</text>
</comment>